<dbReference type="EMBL" id="FPHL01000009">
    <property type="protein sequence ID" value="SFV55206.1"/>
    <property type="molecule type" value="Genomic_DNA"/>
</dbReference>
<evidence type="ECO:0008006" key="2">
    <source>
        <dbReference type="Google" id="ProtNLM"/>
    </source>
</evidence>
<dbReference type="InterPro" id="IPR023614">
    <property type="entry name" value="Porin_dom_sf"/>
</dbReference>
<proteinExistence type="predicted"/>
<organism evidence="1">
    <name type="scientific">hydrothermal vent metagenome</name>
    <dbReference type="NCBI Taxonomy" id="652676"/>
    <lineage>
        <taxon>unclassified sequences</taxon>
        <taxon>metagenomes</taxon>
        <taxon>ecological metagenomes</taxon>
    </lineage>
</organism>
<dbReference type="Gene3D" id="2.40.160.10">
    <property type="entry name" value="Porin"/>
    <property type="match status" value="1"/>
</dbReference>
<reference evidence="1" key="1">
    <citation type="submission" date="2016-10" db="EMBL/GenBank/DDBJ databases">
        <authorList>
            <person name="de Groot N.N."/>
        </authorList>
    </citation>
    <scope>NUCLEOTIDE SEQUENCE</scope>
</reference>
<dbReference type="AlphaFoldDB" id="A0A1W1BNZ0"/>
<gene>
    <name evidence="1" type="ORF">MNB_SV-10-297</name>
</gene>
<accession>A0A1W1BNZ0</accession>
<name>A0A1W1BNZ0_9ZZZZ</name>
<sequence length="395" mass="43149">MKFTKLSLIAAIAVSSAFAGGDIAPALVVVEEAPQTTISGKLTGYYITADNGKDLTPVSYDMFDKDWSQLGLAATLDVNHKFTENIAMNLGAVGYVNTNKDIPFDYIGQYFEGQDNGAFINVANLTATFMDTTFILGRQLLNTPMLSGFDWLLAPGSFEAYTVANSSIENVTLLASYVRTWRVNNTGDNWIDLTDINDGNNWTVSAAYNNDKLSGSMWYYNIDAMDYTQVYVDGGYDFDVVKLAAQYVYTDWNNADASNVIGVKATATLGSFNLMAAYTNISDNTAGWVGVMDGLYTSSWNTASGASQGNNFKVEASTEFAGISASASYAYYEYDNTSVDNNDGHEVDVILGYDFKDTDIVVIKDMDLNVVYTNTNYGADSSDINALEVYANYKF</sequence>
<evidence type="ECO:0000313" key="1">
    <source>
        <dbReference type="EMBL" id="SFV55206.1"/>
    </source>
</evidence>
<protein>
    <recommendedName>
        <fullName evidence="2">Porin</fullName>
    </recommendedName>
</protein>
<dbReference type="SUPFAM" id="SSF56935">
    <property type="entry name" value="Porins"/>
    <property type="match status" value="1"/>
</dbReference>